<sequence length="114" mass="13038">MSKKPSGRLYCKGVVLGYKRSQRNQYPSQTRIKIQGVEDRASTAFYLGKRVAYVYRAKRPRKSVGGKKTKIRVIWGRIIAPHGNRGVVRAKFRNNLPPSSFGKRVRVMLYPSNV</sequence>
<keyword evidence="2" id="KW-0689">Ribosomal protein</keyword>
<evidence type="ECO:0000313" key="4">
    <source>
        <dbReference type="EMBL" id="KAK4522220.1"/>
    </source>
</evidence>
<dbReference type="InterPro" id="IPR009000">
    <property type="entry name" value="Transl_B-barrel_sf"/>
</dbReference>
<dbReference type="PANTHER" id="PTHR10902">
    <property type="entry name" value="60S RIBOSOMAL PROTEIN L35A"/>
    <property type="match status" value="1"/>
</dbReference>
<evidence type="ECO:0000313" key="5">
    <source>
        <dbReference type="EMBL" id="KAK4523326.1"/>
    </source>
</evidence>
<dbReference type="Pfam" id="PF01247">
    <property type="entry name" value="Ribosomal_L35Ae"/>
    <property type="match status" value="1"/>
</dbReference>
<dbReference type="GO" id="GO:0003735">
    <property type="term" value="F:structural constituent of ribosome"/>
    <property type="evidence" value="ECO:0007669"/>
    <property type="project" value="InterPro"/>
</dbReference>
<dbReference type="InterPro" id="IPR038661">
    <property type="entry name" value="Ribosomal_eL33_sf"/>
</dbReference>
<dbReference type="FunFam" id="2.40.10.190:FF:000001">
    <property type="entry name" value="60S ribosomal protein L35a"/>
    <property type="match status" value="1"/>
</dbReference>
<gene>
    <name evidence="4" type="ORF">GAYE_FCTG49G0099</name>
    <name evidence="5" type="ORF">GAYE_PCTG50G1220</name>
</gene>
<evidence type="ECO:0000256" key="3">
    <source>
        <dbReference type="ARBA" id="ARBA00023274"/>
    </source>
</evidence>
<dbReference type="InterPro" id="IPR001780">
    <property type="entry name" value="Ribosomal_eL33"/>
</dbReference>
<evidence type="ECO:0000313" key="6">
    <source>
        <dbReference type="Proteomes" id="UP001300502"/>
    </source>
</evidence>
<comment type="similarity">
    <text evidence="1">Belongs to the eukaryotic ribosomal protein eL33 family.</text>
</comment>
<dbReference type="GO" id="GO:0005840">
    <property type="term" value="C:ribosome"/>
    <property type="evidence" value="ECO:0007669"/>
    <property type="project" value="UniProtKB-KW"/>
</dbReference>
<name>A0AAV9I7L1_9RHOD</name>
<evidence type="ECO:0000256" key="2">
    <source>
        <dbReference type="ARBA" id="ARBA00022980"/>
    </source>
</evidence>
<comment type="caution">
    <text evidence="5">The sequence shown here is derived from an EMBL/GenBank/DDBJ whole genome shotgun (WGS) entry which is preliminary data.</text>
</comment>
<dbReference type="EMBL" id="JANCYU010000013">
    <property type="protein sequence ID" value="KAK4523326.1"/>
    <property type="molecule type" value="Genomic_DNA"/>
</dbReference>
<dbReference type="Proteomes" id="UP001300502">
    <property type="component" value="Unassembled WGS sequence"/>
</dbReference>
<evidence type="ECO:0000256" key="1">
    <source>
        <dbReference type="ARBA" id="ARBA00009269"/>
    </source>
</evidence>
<dbReference type="AlphaFoldDB" id="A0AAV9I7L1"/>
<dbReference type="HAMAP" id="MF_00573">
    <property type="entry name" value="Ribosomal_eL33"/>
    <property type="match status" value="1"/>
</dbReference>
<protein>
    <recommendedName>
        <fullName evidence="7">60S ribosomal protein L35a</fullName>
    </recommendedName>
</protein>
<accession>A0AAV9I7L1</accession>
<dbReference type="SUPFAM" id="SSF50447">
    <property type="entry name" value="Translation proteins"/>
    <property type="match status" value="1"/>
</dbReference>
<dbReference type="GO" id="GO:1990904">
    <property type="term" value="C:ribonucleoprotein complex"/>
    <property type="evidence" value="ECO:0007669"/>
    <property type="project" value="UniProtKB-KW"/>
</dbReference>
<keyword evidence="3" id="KW-0687">Ribonucleoprotein</keyword>
<organism evidence="5 6">
    <name type="scientific">Galdieria yellowstonensis</name>
    <dbReference type="NCBI Taxonomy" id="3028027"/>
    <lineage>
        <taxon>Eukaryota</taxon>
        <taxon>Rhodophyta</taxon>
        <taxon>Bangiophyceae</taxon>
        <taxon>Galdieriales</taxon>
        <taxon>Galdieriaceae</taxon>
        <taxon>Galdieria</taxon>
    </lineage>
</organism>
<dbReference type="Gene3D" id="2.40.10.190">
    <property type="entry name" value="translation elongation factor selb, chain A, domain 4"/>
    <property type="match status" value="1"/>
</dbReference>
<dbReference type="EMBL" id="JANCYU010000001">
    <property type="protein sequence ID" value="KAK4522220.1"/>
    <property type="molecule type" value="Genomic_DNA"/>
</dbReference>
<keyword evidence="6" id="KW-1185">Reference proteome</keyword>
<reference evidence="5 6" key="1">
    <citation type="submission" date="2022-07" db="EMBL/GenBank/DDBJ databases">
        <title>Genome-wide signatures of adaptation to extreme environments.</title>
        <authorList>
            <person name="Cho C.H."/>
            <person name="Yoon H.S."/>
        </authorList>
    </citation>
    <scope>NUCLEOTIDE SEQUENCE [LARGE SCALE GENOMIC DNA]</scope>
    <source>
        <strain evidence="5 6">108.79 E11</strain>
    </source>
</reference>
<evidence type="ECO:0008006" key="7">
    <source>
        <dbReference type="Google" id="ProtNLM"/>
    </source>
</evidence>
<proteinExistence type="inferred from homology"/>
<dbReference type="GO" id="GO:0006412">
    <property type="term" value="P:translation"/>
    <property type="evidence" value="ECO:0007669"/>
    <property type="project" value="InterPro"/>
</dbReference>